<organism evidence="2 3">
    <name type="scientific">Cryomyces antarcticus</name>
    <dbReference type="NCBI Taxonomy" id="329879"/>
    <lineage>
        <taxon>Eukaryota</taxon>
        <taxon>Fungi</taxon>
        <taxon>Dikarya</taxon>
        <taxon>Ascomycota</taxon>
        <taxon>Pezizomycotina</taxon>
        <taxon>Dothideomycetes</taxon>
        <taxon>Dothideomycetes incertae sedis</taxon>
        <taxon>Cryomyces</taxon>
    </lineage>
</organism>
<evidence type="ECO:0000256" key="1">
    <source>
        <dbReference type="SAM" id="SignalP"/>
    </source>
</evidence>
<name>A0ABR0K404_9PEZI</name>
<dbReference type="Gene3D" id="3.80.20.20">
    <property type="entry name" value="Receptor L-domain"/>
    <property type="match status" value="1"/>
</dbReference>
<keyword evidence="3" id="KW-1185">Reference proteome</keyword>
<keyword evidence="1" id="KW-0732">Signal</keyword>
<evidence type="ECO:0000313" key="2">
    <source>
        <dbReference type="EMBL" id="KAK5085106.1"/>
    </source>
</evidence>
<evidence type="ECO:0000313" key="3">
    <source>
        <dbReference type="Proteomes" id="UP001357485"/>
    </source>
</evidence>
<accession>A0ABR0K404</accession>
<feature type="non-terminal residue" evidence="2">
    <location>
        <position position="221"/>
    </location>
</feature>
<feature type="signal peptide" evidence="1">
    <location>
        <begin position="1"/>
        <end position="19"/>
    </location>
</feature>
<dbReference type="InterPro" id="IPR036941">
    <property type="entry name" value="Rcpt_L-dom_sf"/>
</dbReference>
<dbReference type="EMBL" id="JAVRRA010026499">
    <property type="protein sequence ID" value="KAK5085106.1"/>
    <property type="molecule type" value="Genomic_DNA"/>
</dbReference>
<feature type="chain" id="PRO_5046617188" evidence="1">
    <location>
        <begin position="20"/>
        <end position="221"/>
    </location>
</feature>
<proteinExistence type="predicted"/>
<gene>
    <name evidence="2" type="primary">ecm33_3</name>
    <name evidence="2" type="ORF">LTR16_008157</name>
</gene>
<dbReference type="SUPFAM" id="SSF52058">
    <property type="entry name" value="L domain-like"/>
    <property type="match status" value="1"/>
</dbReference>
<reference evidence="2 3" key="1">
    <citation type="submission" date="2023-08" db="EMBL/GenBank/DDBJ databases">
        <title>Black Yeasts Isolated from many extreme environments.</title>
        <authorList>
            <person name="Coleine C."/>
            <person name="Stajich J.E."/>
            <person name="Selbmann L."/>
        </authorList>
    </citation>
    <scope>NUCLEOTIDE SEQUENCE [LARGE SCALE GENOMIC DNA]</scope>
    <source>
        <strain evidence="2 3">CCFEE 536</strain>
    </source>
</reference>
<dbReference type="Pfam" id="PF12454">
    <property type="entry name" value="Ecm33"/>
    <property type="match status" value="1"/>
</dbReference>
<comment type="caution">
    <text evidence="2">The sequence shown here is derived from an EMBL/GenBank/DDBJ whole genome shotgun (WGS) entry which is preliminary data.</text>
</comment>
<protein>
    <submittedName>
        <fullName evidence="2">Cell wall protein Ecm33</fullName>
    </submittedName>
</protein>
<dbReference type="Proteomes" id="UP001357485">
    <property type="component" value="Unassembled WGS sequence"/>
</dbReference>
<sequence length="221" mass="23245">MSMLKYILPALAVAGQAAAQSSCSAATTTIQNAGDASALAACQTFTGTIAIATGTTDNIALDGIRKIQGSLIADNVTQLTQMSGSSLETITDTFDLNGLTILSTLNFPRLTNVKTIRWEALPALQGLSFTTGVQTASSVSIQNTQLNSLTGINLQVVDTFFIANNPYLNQMALQLGNISTSLTLEANGRNLSAVFPNLQWAFNMTFRNCSTISIPSLASVN</sequence>